<dbReference type="Gene3D" id="3.40.50.1100">
    <property type="match status" value="1"/>
</dbReference>
<keyword evidence="2" id="KW-0663">Pyridoxal phosphate</keyword>
<dbReference type="GO" id="GO:0005524">
    <property type="term" value="F:ATP binding"/>
    <property type="evidence" value="ECO:0007669"/>
    <property type="project" value="TreeGrafter"/>
</dbReference>
<dbReference type="Proteomes" id="UP000319014">
    <property type="component" value="Unassembled WGS sequence"/>
</dbReference>
<comment type="cofactor">
    <cofactor evidence="1">
        <name>pyridoxal 5'-phosphate</name>
        <dbReference type="ChEBI" id="CHEBI:597326"/>
    </cofactor>
</comment>
<dbReference type="InterPro" id="IPR036052">
    <property type="entry name" value="TrpB-like_PALP_sf"/>
</dbReference>
<dbReference type="AlphaFoldDB" id="A0A521C3N0"/>
<evidence type="ECO:0000313" key="3">
    <source>
        <dbReference type="EMBL" id="SMO53421.1"/>
    </source>
</evidence>
<evidence type="ECO:0000313" key="4">
    <source>
        <dbReference type="Proteomes" id="UP000319014"/>
    </source>
</evidence>
<dbReference type="GO" id="GO:0000287">
    <property type="term" value="F:magnesium ion binding"/>
    <property type="evidence" value="ECO:0007669"/>
    <property type="project" value="TreeGrafter"/>
</dbReference>
<dbReference type="GO" id="GO:0070179">
    <property type="term" value="P:D-serine biosynthetic process"/>
    <property type="evidence" value="ECO:0007669"/>
    <property type="project" value="TreeGrafter"/>
</dbReference>
<dbReference type="EMBL" id="FXTK01000003">
    <property type="protein sequence ID" value="SMO53421.1"/>
    <property type="molecule type" value="Genomic_DNA"/>
</dbReference>
<evidence type="ECO:0000256" key="1">
    <source>
        <dbReference type="ARBA" id="ARBA00001933"/>
    </source>
</evidence>
<name>A0A521C3N0_9RHOB</name>
<dbReference type="GO" id="GO:0018114">
    <property type="term" value="F:threonine racemase activity"/>
    <property type="evidence" value="ECO:0007669"/>
    <property type="project" value="TreeGrafter"/>
</dbReference>
<proteinExistence type="predicted"/>
<protein>
    <recommendedName>
        <fullName evidence="5">Pyridoxal-phosphate dependent enzyme</fullName>
    </recommendedName>
</protein>
<reference evidence="3 4" key="1">
    <citation type="submission" date="2017-05" db="EMBL/GenBank/DDBJ databases">
        <authorList>
            <person name="Varghese N."/>
            <person name="Submissions S."/>
        </authorList>
    </citation>
    <scope>NUCLEOTIDE SEQUENCE [LARGE SCALE GENOMIC DNA]</scope>
    <source>
        <strain evidence="3 4">DSM 100094</strain>
    </source>
</reference>
<accession>A0A521C3N0</accession>
<evidence type="ECO:0008006" key="5">
    <source>
        <dbReference type="Google" id="ProtNLM"/>
    </source>
</evidence>
<dbReference type="GO" id="GO:0003941">
    <property type="term" value="F:L-serine ammonia-lyase activity"/>
    <property type="evidence" value="ECO:0007669"/>
    <property type="project" value="TreeGrafter"/>
</dbReference>
<dbReference type="GO" id="GO:0030378">
    <property type="term" value="F:serine racemase activity"/>
    <property type="evidence" value="ECO:0007669"/>
    <property type="project" value="TreeGrafter"/>
</dbReference>
<sequence length="53" mass="6138">MMKDAMYIPTLSDMLVARERISPHVHRTPVLTSQFLNDLTGAELFFKCENLQK</sequence>
<dbReference type="PANTHER" id="PTHR43050">
    <property type="entry name" value="SERINE / THREONINE RACEMASE FAMILY MEMBER"/>
    <property type="match status" value="1"/>
</dbReference>
<keyword evidence="4" id="KW-1185">Reference proteome</keyword>
<organism evidence="3 4">
    <name type="scientific">Paracoccus laeviglucosivorans</name>
    <dbReference type="NCBI Taxonomy" id="1197861"/>
    <lineage>
        <taxon>Bacteria</taxon>
        <taxon>Pseudomonadati</taxon>
        <taxon>Pseudomonadota</taxon>
        <taxon>Alphaproteobacteria</taxon>
        <taxon>Rhodobacterales</taxon>
        <taxon>Paracoccaceae</taxon>
        <taxon>Paracoccus</taxon>
    </lineage>
</organism>
<dbReference type="SUPFAM" id="SSF53686">
    <property type="entry name" value="Tryptophan synthase beta subunit-like PLP-dependent enzymes"/>
    <property type="match status" value="1"/>
</dbReference>
<dbReference type="GO" id="GO:0030170">
    <property type="term" value="F:pyridoxal phosphate binding"/>
    <property type="evidence" value="ECO:0007669"/>
    <property type="project" value="TreeGrafter"/>
</dbReference>
<dbReference type="PANTHER" id="PTHR43050:SF1">
    <property type="entry name" value="SERINE RACEMASE"/>
    <property type="match status" value="1"/>
</dbReference>
<evidence type="ECO:0000256" key="2">
    <source>
        <dbReference type="ARBA" id="ARBA00022898"/>
    </source>
</evidence>
<gene>
    <name evidence="3" type="ORF">SAMN06265221_103354</name>
</gene>
<feature type="non-terminal residue" evidence="3">
    <location>
        <position position="53"/>
    </location>
</feature>